<evidence type="ECO:0000313" key="2">
    <source>
        <dbReference type="EMBL" id="MFD1720469.1"/>
    </source>
</evidence>
<organism evidence="2 3">
    <name type="scientific">Amnibacterium endophyticum</name>
    <dbReference type="NCBI Taxonomy" id="2109337"/>
    <lineage>
        <taxon>Bacteria</taxon>
        <taxon>Bacillati</taxon>
        <taxon>Actinomycetota</taxon>
        <taxon>Actinomycetes</taxon>
        <taxon>Micrococcales</taxon>
        <taxon>Microbacteriaceae</taxon>
        <taxon>Amnibacterium</taxon>
    </lineage>
</organism>
<name>A0ABW4LBG3_9MICO</name>
<proteinExistence type="predicted"/>
<evidence type="ECO:0000313" key="3">
    <source>
        <dbReference type="Proteomes" id="UP001597347"/>
    </source>
</evidence>
<protein>
    <submittedName>
        <fullName evidence="2">Uncharacterized protein</fullName>
    </submittedName>
</protein>
<keyword evidence="1" id="KW-0812">Transmembrane</keyword>
<evidence type="ECO:0000256" key="1">
    <source>
        <dbReference type="SAM" id="Phobius"/>
    </source>
</evidence>
<dbReference type="EMBL" id="JBHUEA010000003">
    <property type="protein sequence ID" value="MFD1720469.1"/>
    <property type="molecule type" value="Genomic_DNA"/>
</dbReference>
<keyword evidence="1" id="KW-1133">Transmembrane helix</keyword>
<dbReference type="RefSeq" id="WP_377931823.1">
    <property type="nucleotide sequence ID" value="NZ_JBHUEA010000003.1"/>
</dbReference>
<keyword evidence="3" id="KW-1185">Reference proteome</keyword>
<accession>A0ABW4LBG3</accession>
<sequence length="63" mass="6653">MDVRDPRLVASVQARPFDGYAQRAVVPQGSVLQRVVACVALLATMVLSGMLLGGGQLRITSGR</sequence>
<gene>
    <name evidence="2" type="ORF">ACFSBI_02810</name>
</gene>
<feature type="transmembrane region" description="Helical" evidence="1">
    <location>
        <begin position="31"/>
        <end position="53"/>
    </location>
</feature>
<dbReference type="Proteomes" id="UP001597347">
    <property type="component" value="Unassembled WGS sequence"/>
</dbReference>
<reference evidence="3" key="1">
    <citation type="journal article" date="2019" name="Int. J. Syst. Evol. Microbiol.">
        <title>The Global Catalogue of Microorganisms (GCM) 10K type strain sequencing project: providing services to taxonomists for standard genome sequencing and annotation.</title>
        <authorList>
            <consortium name="The Broad Institute Genomics Platform"/>
            <consortium name="The Broad Institute Genome Sequencing Center for Infectious Disease"/>
            <person name="Wu L."/>
            <person name="Ma J."/>
        </authorList>
    </citation>
    <scope>NUCLEOTIDE SEQUENCE [LARGE SCALE GENOMIC DNA]</scope>
    <source>
        <strain evidence="3">CGMCC 1.12471</strain>
    </source>
</reference>
<keyword evidence="1" id="KW-0472">Membrane</keyword>
<comment type="caution">
    <text evidence="2">The sequence shown here is derived from an EMBL/GenBank/DDBJ whole genome shotgun (WGS) entry which is preliminary data.</text>
</comment>